<organism evidence="1 2">
    <name type="scientific">Lentithecium fluviatile CBS 122367</name>
    <dbReference type="NCBI Taxonomy" id="1168545"/>
    <lineage>
        <taxon>Eukaryota</taxon>
        <taxon>Fungi</taxon>
        <taxon>Dikarya</taxon>
        <taxon>Ascomycota</taxon>
        <taxon>Pezizomycotina</taxon>
        <taxon>Dothideomycetes</taxon>
        <taxon>Pleosporomycetidae</taxon>
        <taxon>Pleosporales</taxon>
        <taxon>Massarineae</taxon>
        <taxon>Lentitheciaceae</taxon>
        <taxon>Lentithecium</taxon>
    </lineage>
</organism>
<dbReference type="AlphaFoldDB" id="A0A6G1J3Q3"/>
<dbReference type="Proteomes" id="UP000799291">
    <property type="component" value="Unassembled WGS sequence"/>
</dbReference>
<reference evidence="1" key="1">
    <citation type="journal article" date="2020" name="Stud. Mycol.">
        <title>101 Dothideomycetes genomes: a test case for predicting lifestyles and emergence of pathogens.</title>
        <authorList>
            <person name="Haridas S."/>
            <person name="Albert R."/>
            <person name="Binder M."/>
            <person name="Bloem J."/>
            <person name="Labutti K."/>
            <person name="Salamov A."/>
            <person name="Andreopoulos B."/>
            <person name="Baker S."/>
            <person name="Barry K."/>
            <person name="Bills G."/>
            <person name="Bluhm B."/>
            <person name="Cannon C."/>
            <person name="Castanera R."/>
            <person name="Culley D."/>
            <person name="Daum C."/>
            <person name="Ezra D."/>
            <person name="Gonzalez J."/>
            <person name="Henrissat B."/>
            <person name="Kuo A."/>
            <person name="Liang C."/>
            <person name="Lipzen A."/>
            <person name="Lutzoni F."/>
            <person name="Magnuson J."/>
            <person name="Mondo S."/>
            <person name="Nolan M."/>
            <person name="Ohm R."/>
            <person name="Pangilinan J."/>
            <person name="Park H.-J."/>
            <person name="Ramirez L."/>
            <person name="Alfaro M."/>
            <person name="Sun H."/>
            <person name="Tritt A."/>
            <person name="Yoshinaga Y."/>
            <person name="Zwiers L.-H."/>
            <person name="Turgeon B."/>
            <person name="Goodwin S."/>
            <person name="Spatafora J."/>
            <person name="Crous P."/>
            <person name="Grigoriev I."/>
        </authorList>
    </citation>
    <scope>NUCLEOTIDE SEQUENCE</scope>
    <source>
        <strain evidence="1">CBS 122367</strain>
    </source>
</reference>
<name>A0A6G1J3Q3_9PLEO</name>
<evidence type="ECO:0000313" key="2">
    <source>
        <dbReference type="Proteomes" id="UP000799291"/>
    </source>
</evidence>
<gene>
    <name evidence="1" type="ORF">K458DRAFT_417141</name>
</gene>
<sequence length="154" mass="16830">MSLNSSTANQPISHSPACRNVCKANTPHEHLRYRKRRSHPNTYGGLFSHLSPFHRFRSNFGSLMYGRERTSLTGISSIEHKGQKILAPTHTAFGPLPFIHGVTLVSPSHSEHSHKPNSSSSGHSSLRVRFVMLASETTSVAGAEAETCAEDPSL</sequence>
<proteinExistence type="predicted"/>
<dbReference type="EMBL" id="MU005579">
    <property type="protein sequence ID" value="KAF2685038.1"/>
    <property type="molecule type" value="Genomic_DNA"/>
</dbReference>
<accession>A0A6G1J3Q3</accession>
<protein>
    <submittedName>
        <fullName evidence="1">Uncharacterized protein</fullName>
    </submittedName>
</protein>
<keyword evidence="2" id="KW-1185">Reference proteome</keyword>
<evidence type="ECO:0000313" key="1">
    <source>
        <dbReference type="EMBL" id="KAF2685038.1"/>
    </source>
</evidence>